<feature type="coiled-coil region" evidence="1">
    <location>
        <begin position="171"/>
        <end position="198"/>
    </location>
</feature>
<evidence type="ECO:0000313" key="4">
    <source>
        <dbReference type="Proteomes" id="UP000243975"/>
    </source>
</evidence>
<proteinExistence type="predicted"/>
<keyword evidence="2" id="KW-1133">Transmembrane helix</keyword>
<comment type="caution">
    <text evidence="3">The sequence shown here is derived from an EMBL/GenBank/DDBJ whole genome shotgun (WGS) entry which is preliminary data.</text>
</comment>
<gene>
    <name evidence="3" type="ORF">Ccrd_022532</name>
</gene>
<evidence type="ECO:0000256" key="2">
    <source>
        <dbReference type="SAM" id="Phobius"/>
    </source>
</evidence>
<organism evidence="3 4">
    <name type="scientific">Cynara cardunculus var. scolymus</name>
    <name type="common">Globe artichoke</name>
    <name type="synonym">Cynara scolymus</name>
    <dbReference type="NCBI Taxonomy" id="59895"/>
    <lineage>
        <taxon>Eukaryota</taxon>
        <taxon>Viridiplantae</taxon>
        <taxon>Streptophyta</taxon>
        <taxon>Embryophyta</taxon>
        <taxon>Tracheophyta</taxon>
        <taxon>Spermatophyta</taxon>
        <taxon>Magnoliopsida</taxon>
        <taxon>eudicotyledons</taxon>
        <taxon>Gunneridae</taxon>
        <taxon>Pentapetalae</taxon>
        <taxon>asterids</taxon>
        <taxon>campanulids</taxon>
        <taxon>Asterales</taxon>
        <taxon>Asteraceae</taxon>
        <taxon>Carduoideae</taxon>
        <taxon>Cardueae</taxon>
        <taxon>Carduinae</taxon>
        <taxon>Cynara</taxon>
    </lineage>
</organism>
<evidence type="ECO:0000256" key="1">
    <source>
        <dbReference type="SAM" id="Coils"/>
    </source>
</evidence>
<dbReference type="Gramene" id="KVH99226">
    <property type="protein sequence ID" value="KVH99226"/>
    <property type="gene ID" value="Ccrd_022532"/>
</dbReference>
<feature type="transmembrane region" description="Helical" evidence="2">
    <location>
        <begin position="137"/>
        <end position="158"/>
    </location>
</feature>
<dbReference type="EMBL" id="LEKV01003630">
    <property type="protein sequence ID" value="KVH99226.1"/>
    <property type="molecule type" value="Genomic_DNA"/>
</dbReference>
<sequence length="215" mass="24604">MADDEEPKAETLSLNTLVARERSQLPSVSDRLRYQFQSPLLSDPHGGGGRWSTPPMHDDHWTSIVFPPNNHEGLNLHHHNDDRETYKERARPLPPVSGGLKPEAMGGYVAVKWWVSHFKLPGGIFSCLWNFSVIRGGVLRLFNLPLVGSMVMLLLFYLRFRRRQRLRREAIDELLNVIKEKDERMHQLLHQIARMNELLLATHHGVPIISKAASG</sequence>
<reference evidence="3 4" key="1">
    <citation type="journal article" date="2016" name="Sci. Rep.">
        <title>The genome sequence of the outbreeding globe artichoke constructed de novo incorporating a phase-aware low-pass sequencing strategy of F1 progeny.</title>
        <authorList>
            <person name="Scaglione D."/>
            <person name="Reyes-Chin-Wo S."/>
            <person name="Acquadro A."/>
            <person name="Froenicke L."/>
            <person name="Portis E."/>
            <person name="Beitel C."/>
            <person name="Tirone M."/>
            <person name="Mauro R."/>
            <person name="Lo Monaco A."/>
            <person name="Mauromicale G."/>
            <person name="Faccioli P."/>
            <person name="Cattivelli L."/>
            <person name="Rieseberg L."/>
            <person name="Michelmore R."/>
            <person name="Lanteri S."/>
        </authorList>
    </citation>
    <scope>NUCLEOTIDE SEQUENCE [LARGE SCALE GENOMIC DNA]</scope>
    <source>
        <strain evidence="3">2C</strain>
    </source>
</reference>
<evidence type="ECO:0000313" key="3">
    <source>
        <dbReference type="EMBL" id="KVH99226.1"/>
    </source>
</evidence>
<name>A0A103XYM9_CYNCS</name>
<dbReference type="PANTHER" id="PTHR37206:SF1">
    <property type="entry name" value="TRANSMEMBRANE PROTEIN"/>
    <property type="match status" value="1"/>
</dbReference>
<keyword evidence="4" id="KW-1185">Reference proteome</keyword>
<dbReference type="PANTHER" id="PTHR37206">
    <property type="entry name" value="TRANSMEMBRANE PROTEIN"/>
    <property type="match status" value="1"/>
</dbReference>
<accession>A0A103XYM9</accession>
<keyword evidence="1" id="KW-0175">Coiled coil</keyword>
<protein>
    <submittedName>
        <fullName evidence="3">Uncharacterized protein</fullName>
    </submittedName>
</protein>
<dbReference type="Proteomes" id="UP000243975">
    <property type="component" value="Unassembled WGS sequence"/>
</dbReference>
<keyword evidence="2" id="KW-0812">Transmembrane</keyword>
<keyword evidence="2" id="KW-0472">Membrane</keyword>
<dbReference type="AlphaFoldDB" id="A0A103XYM9"/>
<dbReference type="OMA" id="AWERIHL"/>
<dbReference type="OrthoDB" id="1087988at2759"/>